<keyword evidence="4 7" id="KW-0663">Pyridoxal phosphate</keyword>
<reference evidence="8 9" key="1">
    <citation type="journal article" date="2022" name="Syst. Appl. Microbiol.">
        <title>Rhodopirellula aestuarii sp. nov., a novel member of the genus Rhodopirellula isolated from brackish sediments collected in the Tagus River estuary, Portugal.</title>
        <authorList>
            <person name="Vitorino I.R."/>
            <person name="Klimek D."/>
            <person name="Calusinska M."/>
            <person name="Lobo-da-Cunha A."/>
            <person name="Vasconcelos V."/>
            <person name="Lage O.M."/>
        </authorList>
    </citation>
    <scope>NUCLEOTIDE SEQUENCE [LARGE SCALE GENOMIC DNA]</scope>
    <source>
        <strain evidence="8 9">ICT_H3.1</strain>
    </source>
</reference>
<evidence type="ECO:0000256" key="2">
    <source>
        <dbReference type="ARBA" id="ARBA00004819"/>
    </source>
</evidence>
<protein>
    <recommendedName>
        <fullName evidence="7">Glutamate-1-semialdehyde 2,1-aminomutase</fullName>
        <shortName evidence="7">GSA</shortName>
        <ecNumber evidence="7">5.4.3.8</ecNumber>
    </recommendedName>
    <alternativeName>
        <fullName evidence="7">Glutamate-1-semialdehyde aminotransferase</fullName>
        <shortName evidence="7">GSA-AT</shortName>
    </alternativeName>
</protein>
<dbReference type="InterPro" id="IPR015421">
    <property type="entry name" value="PyrdxlP-dep_Trfase_major"/>
</dbReference>
<dbReference type="Gene3D" id="3.90.1150.10">
    <property type="entry name" value="Aspartate Aminotransferase, domain 1"/>
    <property type="match status" value="1"/>
</dbReference>
<comment type="pathway">
    <text evidence="2">Porphyrin-containing compound metabolism; protoporphyrin-IX biosynthesis; 5-aminolevulinate from L-glutamyl-tRNA(Glu): step 2/2.</text>
</comment>
<organism evidence="8 9">
    <name type="scientific">Aporhodopirellula aestuarii</name>
    <dbReference type="NCBI Taxonomy" id="2950107"/>
    <lineage>
        <taxon>Bacteria</taxon>
        <taxon>Pseudomonadati</taxon>
        <taxon>Planctomycetota</taxon>
        <taxon>Planctomycetia</taxon>
        <taxon>Pirellulales</taxon>
        <taxon>Pirellulaceae</taxon>
        <taxon>Aporhodopirellula</taxon>
    </lineage>
</organism>
<comment type="subunit">
    <text evidence="7">Homodimer.</text>
</comment>
<evidence type="ECO:0000256" key="3">
    <source>
        <dbReference type="ARBA" id="ARBA00008981"/>
    </source>
</evidence>
<dbReference type="PANTHER" id="PTHR43713:SF3">
    <property type="entry name" value="GLUTAMATE-1-SEMIALDEHYDE 2,1-AMINOMUTASE 1, CHLOROPLASTIC-RELATED"/>
    <property type="match status" value="1"/>
</dbReference>
<proteinExistence type="inferred from homology"/>
<comment type="similarity">
    <text evidence="3 7">Belongs to the class-III pyridoxal-phosphate-dependent aminotransferase family. HemL subfamily.</text>
</comment>
<comment type="cofactor">
    <cofactor evidence="1 7">
        <name>pyridoxal 5'-phosphate</name>
        <dbReference type="ChEBI" id="CHEBI:597326"/>
    </cofactor>
</comment>
<dbReference type="NCBIfam" id="NF000818">
    <property type="entry name" value="PRK00062.1"/>
    <property type="match status" value="1"/>
</dbReference>
<name>A0ABT0U0W2_9BACT</name>
<dbReference type="GO" id="GO:0042286">
    <property type="term" value="F:glutamate-1-semialdehyde 2,1-aminomutase activity"/>
    <property type="evidence" value="ECO:0007669"/>
    <property type="project" value="UniProtKB-EC"/>
</dbReference>
<dbReference type="InterPro" id="IPR004639">
    <property type="entry name" value="4pyrrol_synth_GluAld_NH2Trfase"/>
</dbReference>
<comment type="caution">
    <text evidence="8">The sequence shown here is derived from an EMBL/GenBank/DDBJ whole genome shotgun (WGS) entry which is preliminary data.</text>
</comment>
<keyword evidence="5 7" id="KW-0413">Isomerase</keyword>
<sequence length="436" mass="46064">MLTTSSSAAETHPLSHAAFERATRLMPGGVNSPARAFGAVGGSPLFIDHAEGPYLYDIDGKRYVDYIGSWGPMILGHAQPEVIEAITTAASRGTSYGAPTEAESKLAEQIIEAVPSIEKVRLVNSGTEATMSALRVARGVTGRNKVIKFAGNYHGHVDALLVAAGSAAATLGAPDSPGVTPGAASDTIVLSYNDVEGLENAFTEFGKEIAAVILEPVVGNMGCVIPTMAFLQAMRDLTTRHGSILIFDEVMTGFRVAFGGAQERFGITPDMTTLGKIVGGGMPLGAYGGRRDIMDQVLPAGKIFQAGTLSGNPVAVAAGSATLRILKNDPPYEQLERMGERLATGLDSAATEAGIPHTVARVGSMMTLFFNPDPVTCWDDADRCDRDAFGRYFWGLIGQGIYMPCSQFEALFFSRLHDEAIIDETIDAARKTLAAL</sequence>
<evidence type="ECO:0000256" key="1">
    <source>
        <dbReference type="ARBA" id="ARBA00001933"/>
    </source>
</evidence>
<accession>A0ABT0U0W2</accession>
<dbReference type="InterPro" id="IPR015422">
    <property type="entry name" value="PyrdxlP-dep_Trfase_small"/>
</dbReference>
<dbReference type="InterPro" id="IPR015424">
    <property type="entry name" value="PyrdxlP-dep_Trfase"/>
</dbReference>
<dbReference type="EC" id="5.4.3.8" evidence="7"/>
<evidence type="ECO:0000256" key="6">
    <source>
        <dbReference type="ARBA" id="ARBA00023244"/>
    </source>
</evidence>
<dbReference type="CDD" id="cd00610">
    <property type="entry name" value="OAT_like"/>
    <property type="match status" value="1"/>
</dbReference>
<evidence type="ECO:0000256" key="7">
    <source>
        <dbReference type="HAMAP-Rule" id="MF_00375"/>
    </source>
</evidence>
<dbReference type="Pfam" id="PF00202">
    <property type="entry name" value="Aminotran_3"/>
    <property type="match status" value="1"/>
</dbReference>
<evidence type="ECO:0000313" key="9">
    <source>
        <dbReference type="Proteomes" id="UP001202961"/>
    </source>
</evidence>
<dbReference type="Gene3D" id="3.40.640.10">
    <property type="entry name" value="Type I PLP-dependent aspartate aminotransferase-like (Major domain)"/>
    <property type="match status" value="1"/>
</dbReference>
<comment type="subcellular location">
    <subcellularLocation>
        <location evidence="7">Cytoplasm</location>
    </subcellularLocation>
</comment>
<dbReference type="PROSITE" id="PS00600">
    <property type="entry name" value="AA_TRANSFER_CLASS_3"/>
    <property type="match status" value="1"/>
</dbReference>
<feature type="modified residue" description="N6-(pyridoxal phosphate)lysine" evidence="7">
    <location>
        <position position="276"/>
    </location>
</feature>
<keyword evidence="6 7" id="KW-0627">Porphyrin biosynthesis</keyword>
<dbReference type="InterPro" id="IPR049704">
    <property type="entry name" value="Aminotrans_3_PPA_site"/>
</dbReference>
<evidence type="ECO:0000256" key="5">
    <source>
        <dbReference type="ARBA" id="ARBA00023235"/>
    </source>
</evidence>
<keyword evidence="9" id="KW-1185">Reference proteome</keyword>
<dbReference type="PANTHER" id="PTHR43713">
    <property type="entry name" value="GLUTAMATE-1-SEMIALDEHYDE 2,1-AMINOMUTASE"/>
    <property type="match status" value="1"/>
</dbReference>
<dbReference type="HAMAP" id="MF_00375">
    <property type="entry name" value="HemL_aminotrans_3"/>
    <property type="match status" value="1"/>
</dbReference>
<comment type="catalytic activity">
    <reaction evidence="7">
        <text>(S)-4-amino-5-oxopentanoate = 5-aminolevulinate</text>
        <dbReference type="Rhea" id="RHEA:14265"/>
        <dbReference type="ChEBI" id="CHEBI:57501"/>
        <dbReference type="ChEBI" id="CHEBI:356416"/>
        <dbReference type="EC" id="5.4.3.8"/>
    </reaction>
</comment>
<evidence type="ECO:0000256" key="4">
    <source>
        <dbReference type="ARBA" id="ARBA00022898"/>
    </source>
</evidence>
<dbReference type="RefSeq" id="WP_250928267.1">
    <property type="nucleotide sequence ID" value="NZ_JAMQBK010000023.1"/>
</dbReference>
<dbReference type="InterPro" id="IPR005814">
    <property type="entry name" value="Aminotrans_3"/>
</dbReference>
<dbReference type="NCBIfam" id="TIGR00713">
    <property type="entry name" value="hemL"/>
    <property type="match status" value="1"/>
</dbReference>
<dbReference type="SUPFAM" id="SSF53383">
    <property type="entry name" value="PLP-dependent transferases"/>
    <property type="match status" value="1"/>
</dbReference>
<evidence type="ECO:0000313" key="8">
    <source>
        <dbReference type="EMBL" id="MCM2370514.1"/>
    </source>
</evidence>
<gene>
    <name evidence="7 8" type="primary">hemL</name>
    <name evidence="8" type="ORF">NB063_07725</name>
</gene>
<dbReference type="EMBL" id="JAMQBK010000023">
    <property type="protein sequence ID" value="MCM2370514.1"/>
    <property type="molecule type" value="Genomic_DNA"/>
</dbReference>
<keyword evidence="7" id="KW-0963">Cytoplasm</keyword>
<dbReference type="Proteomes" id="UP001202961">
    <property type="component" value="Unassembled WGS sequence"/>
</dbReference>